<dbReference type="EMBL" id="KN829798">
    <property type="protein sequence ID" value="KIK73398.1"/>
    <property type="molecule type" value="Genomic_DNA"/>
</dbReference>
<keyword evidence="2" id="KW-1185">Reference proteome</keyword>
<dbReference type="OrthoDB" id="2655622at2759"/>
<dbReference type="HOGENOM" id="CLU_027016_1_0_1"/>
<evidence type="ECO:0000313" key="2">
    <source>
        <dbReference type="Proteomes" id="UP000054538"/>
    </source>
</evidence>
<organism evidence="1 2">
    <name type="scientific">Paxillus rubicundulus Ve08.2h10</name>
    <dbReference type="NCBI Taxonomy" id="930991"/>
    <lineage>
        <taxon>Eukaryota</taxon>
        <taxon>Fungi</taxon>
        <taxon>Dikarya</taxon>
        <taxon>Basidiomycota</taxon>
        <taxon>Agaricomycotina</taxon>
        <taxon>Agaricomycetes</taxon>
        <taxon>Agaricomycetidae</taxon>
        <taxon>Boletales</taxon>
        <taxon>Paxilineae</taxon>
        <taxon>Paxillaceae</taxon>
        <taxon>Paxillus</taxon>
    </lineage>
</organism>
<reference evidence="2" key="2">
    <citation type="submission" date="2015-01" db="EMBL/GenBank/DDBJ databases">
        <title>Evolutionary Origins and Diversification of the Mycorrhizal Mutualists.</title>
        <authorList>
            <consortium name="DOE Joint Genome Institute"/>
            <consortium name="Mycorrhizal Genomics Consortium"/>
            <person name="Kohler A."/>
            <person name="Kuo A."/>
            <person name="Nagy L.G."/>
            <person name="Floudas D."/>
            <person name="Copeland A."/>
            <person name="Barry K.W."/>
            <person name="Cichocki N."/>
            <person name="Veneault-Fourrey C."/>
            <person name="LaButti K."/>
            <person name="Lindquist E.A."/>
            <person name="Lipzen A."/>
            <person name="Lundell T."/>
            <person name="Morin E."/>
            <person name="Murat C."/>
            <person name="Riley R."/>
            <person name="Ohm R."/>
            <person name="Sun H."/>
            <person name="Tunlid A."/>
            <person name="Henrissat B."/>
            <person name="Grigoriev I.V."/>
            <person name="Hibbett D.S."/>
            <person name="Martin F."/>
        </authorList>
    </citation>
    <scope>NUCLEOTIDE SEQUENCE [LARGE SCALE GENOMIC DNA]</scope>
    <source>
        <strain evidence="2">Ve08.2h10</strain>
    </source>
</reference>
<protein>
    <submittedName>
        <fullName evidence="1">Uncharacterized protein</fullName>
    </submittedName>
</protein>
<proteinExistence type="predicted"/>
<gene>
    <name evidence="1" type="ORF">PAXRUDRAFT_178555</name>
</gene>
<dbReference type="InParanoid" id="A0A0D0CD20"/>
<sequence>IIIHFDLKGMDLQGCPPRAICQYLQLYFPPNALHFLELEFDFRTRAKIAKHKGKMEAMREGIGSVPSGQVVIFISIHSKEEQGDLFAGEEGPQTKPRPIAVKVDQFFSLLFTSGMDDLLKGATYSGALDLRVACQARAILPRPLIQSLLQVSNCMAFAASHFQSSLSSSFLQALLCKTFIEGATLPSSMPFGLENSFHIGQHSDVLLFSLTKASSDSPHGKFVCDKFFWWNKQTRPYGTCLPLCCPVCGALRCWDRPVWSGLIGEGSWSVGCAKSHCGLGKNGAQLVPCGMLSGVQPRGSWFVRHS</sequence>
<reference evidence="1 2" key="1">
    <citation type="submission" date="2014-04" db="EMBL/GenBank/DDBJ databases">
        <authorList>
            <consortium name="DOE Joint Genome Institute"/>
            <person name="Kuo A."/>
            <person name="Kohler A."/>
            <person name="Jargeat P."/>
            <person name="Nagy L.G."/>
            <person name="Floudas D."/>
            <person name="Copeland A."/>
            <person name="Barry K.W."/>
            <person name="Cichocki N."/>
            <person name="Veneault-Fourrey C."/>
            <person name="LaButti K."/>
            <person name="Lindquist E.A."/>
            <person name="Lipzen A."/>
            <person name="Lundell T."/>
            <person name="Morin E."/>
            <person name="Murat C."/>
            <person name="Sun H."/>
            <person name="Tunlid A."/>
            <person name="Henrissat B."/>
            <person name="Grigoriev I.V."/>
            <person name="Hibbett D.S."/>
            <person name="Martin F."/>
            <person name="Nordberg H.P."/>
            <person name="Cantor M.N."/>
            <person name="Hua S.X."/>
        </authorList>
    </citation>
    <scope>NUCLEOTIDE SEQUENCE [LARGE SCALE GENOMIC DNA]</scope>
    <source>
        <strain evidence="1 2">Ve08.2h10</strain>
    </source>
</reference>
<accession>A0A0D0CD20</accession>
<dbReference type="STRING" id="930991.A0A0D0CD20"/>
<dbReference type="AlphaFoldDB" id="A0A0D0CD20"/>
<name>A0A0D0CD20_9AGAM</name>
<dbReference type="Proteomes" id="UP000054538">
    <property type="component" value="Unassembled WGS sequence"/>
</dbReference>
<evidence type="ECO:0000313" key="1">
    <source>
        <dbReference type="EMBL" id="KIK73398.1"/>
    </source>
</evidence>
<feature type="non-terminal residue" evidence="1">
    <location>
        <position position="306"/>
    </location>
</feature>